<accession>A0A4C1YG39</accession>
<evidence type="ECO:0000313" key="2">
    <source>
        <dbReference type="Proteomes" id="UP000299102"/>
    </source>
</evidence>
<dbReference type="AlphaFoldDB" id="A0A4C1YG39"/>
<dbReference type="Proteomes" id="UP000299102">
    <property type="component" value="Unassembled WGS sequence"/>
</dbReference>
<comment type="caution">
    <text evidence="1">The sequence shown here is derived from an EMBL/GenBank/DDBJ whole genome shotgun (WGS) entry which is preliminary data.</text>
</comment>
<keyword evidence="2" id="KW-1185">Reference proteome</keyword>
<proteinExistence type="predicted"/>
<name>A0A4C1YG39_EUMVA</name>
<protein>
    <submittedName>
        <fullName evidence="1">Uncharacterized protein</fullName>
    </submittedName>
</protein>
<organism evidence="1 2">
    <name type="scientific">Eumeta variegata</name>
    <name type="common">Bagworm moth</name>
    <name type="synonym">Eumeta japonica</name>
    <dbReference type="NCBI Taxonomy" id="151549"/>
    <lineage>
        <taxon>Eukaryota</taxon>
        <taxon>Metazoa</taxon>
        <taxon>Ecdysozoa</taxon>
        <taxon>Arthropoda</taxon>
        <taxon>Hexapoda</taxon>
        <taxon>Insecta</taxon>
        <taxon>Pterygota</taxon>
        <taxon>Neoptera</taxon>
        <taxon>Endopterygota</taxon>
        <taxon>Lepidoptera</taxon>
        <taxon>Glossata</taxon>
        <taxon>Ditrysia</taxon>
        <taxon>Tineoidea</taxon>
        <taxon>Psychidae</taxon>
        <taxon>Oiketicinae</taxon>
        <taxon>Eumeta</taxon>
    </lineage>
</organism>
<gene>
    <name evidence="1" type="ORF">EVAR_52831_1</name>
</gene>
<evidence type="ECO:0000313" key="1">
    <source>
        <dbReference type="EMBL" id="GBP73305.1"/>
    </source>
</evidence>
<dbReference type="EMBL" id="BGZK01001169">
    <property type="protein sequence ID" value="GBP73305.1"/>
    <property type="molecule type" value="Genomic_DNA"/>
</dbReference>
<reference evidence="1 2" key="1">
    <citation type="journal article" date="2019" name="Commun. Biol.">
        <title>The bagworm genome reveals a unique fibroin gene that provides high tensile strength.</title>
        <authorList>
            <person name="Kono N."/>
            <person name="Nakamura H."/>
            <person name="Ohtoshi R."/>
            <person name="Tomita M."/>
            <person name="Numata K."/>
            <person name="Arakawa K."/>
        </authorList>
    </citation>
    <scope>NUCLEOTIDE SEQUENCE [LARGE SCALE GENOMIC DNA]</scope>
</reference>
<sequence>MDASGCRRGGYRVPPCGGCAAVHSARGGRRRGAGRARGAAAAVIAAGHHVDSLVVRASQVGHASVCASVGRSYADSLFGVRVRVVVCRTSSVYKYR</sequence>